<dbReference type="Proteomes" id="UP001150062">
    <property type="component" value="Unassembled WGS sequence"/>
</dbReference>
<organism evidence="4 5">
    <name type="scientific">Anaeramoeba flamelloides</name>
    <dbReference type="NCBI Taxonomy" id="1746091"/>
    <lineage>
        <taxon>Eukaryota</taxon>
        <taxon>Metamonada</taxon>
        <taxon>Anaeramoebidae</taxon>
        <taxon>Anaeramoeba</taxon>
    </lineage>
</organism>
<evidence type="ECO:0000313" key="4">
    <source>
        <dbReference type="EMBL" id="KAJ6253777.1"/>
    </source>
</evidence>
<dbReference type="InterPro" id="IPR039360">
    <property type="entry name" value="Ras_GTPase"/>
</dbReference>
<feature type="region of interest" description="Disordered" evidence="2">
    <location>
        <begin position="40"/>
        <end position="59"/>
    </location>
</feature>
<feature type="region of interest" description="Disordered" evidence="2">
    <location>
        <begin position="106"/>
        <end position="145"/>
    </location>
</feature>
<feature type="compositionally biased region" description="Basic residues" evidence="2">
    <location>
        <begin position="46"/>
        <end position="57"/>
    </location>
</feature>
<dbReference type="InterPro" id="IPR001936">
    <property type="entry name" value="RasGAP_dom"/>
</dbReference>
<evidence type="ECO:0000313" key="5">
    <source>
        <dbReference type="Proteomes" id="UP001150062"/>
    </source>
</evidence>
<evidence type="ECO:0000256" key="2">
    <source>
        <dbReference type="SAM" id="MobiDB-lite"/>
    </source>
</evidence>
<feature type="domain" description="Ras-GAP" evidence="3">
    <location>
        <begin position="239"/>
        <end position="433"/>
    </location>
</feature>
<proteinExistence type="predicted"/>
<dbReference type="PANTHER" id="PTHR10194:SF60">
    <property type="entry name" value="RAS GTPASE-ACTIVATING PROTEIN RASKOL"/>
    <property type="match status" value="1"/>
</dbReference>
<gene>
    <name evidence="4" type="ORF">M0813_13194</name>
</gene>
<reference evidence="4" key="1">
    <citation type="submission" date="2022-08" db="EMBL/GenBank/DDBJ databases">
        <title>Novel sulfate-reducing endosymbionts in the free-living metamonad Anaeramoeba.</title>
        <authorList>
            <person name="Jerlstrom-Hultqvist J."/>
            <person name="Cepicka I."/>
            <person name="Gallot-Lavallee L."/>
            <person name="Salas-Leiva D."/>
            <person name="Curtis B.A."/>
            <person name="Zahonova K."/>
            <person name="Pipaliya S."/>
            <person name="Dacks J."/>
            <person name="Roger A.J."/>
        </authorList>
    </citation>
    <scope>NUCLEOTIDE SEQUENCE</scope>
    <source>
        <strain evidence="4">Schooner1</strain>
    </source>
</reference>
<dbReference type="PANTHER" id="PTHR10194">
    <property type="entry name" value="RAS GTPASE-ACTIVATING PROTEINS"/>
    <property type="match status" value="1"/>
</dbReference>
<evidence type="ECO:0000256" key="1">
    <source>
        <dbReference type="ARBA" id="ARBA00022468"/>
    </source>
</evidence>
<dbReference type="SUPFAM" id="SSF48350">
    <property type="entry name" value="GTPase activation domain, GAP"/>
    <property type="match status" value="1"/>
</dbReference>
<dbReference type="SMART" id="SM00323">
    <property type="entry name" value="RasGAP"/>
    <property type="match status" value="1"/>
</dbReference>
<comment type="caution">
    <text evidence="4">The sequence shown here is derived from an EMBL/GenBank/DDBJ whole genome shotgun (WGS) entry which is preliminary data.</text>
</comment>
<dbReference type="Gene3D" id="1.10.506.10">
    <property type="entry name" value="GTPase Activation - p120gap, domain 1"/>
    <property type="match status" value="2"/>
</dbReference>
<feature type="compositionally biased region" description="Basic residues" evidence="2">
    <location>
        <begin position="129"/>
        <end position="145"/>
    </location>
</feature>
<accession>A0ABQ8ZA85</accession>
<evidence type="ECO:0000259" key="3">
    <source>
        <dbReference type="PROSITE" id="PS50018"/>
    </source>
</evidence>
<sequence length="524" mass="61759">MTNILKERNSIKNRLESPIKRENKITDFSTLQKKTLNFQTPSRSATKTKKKKSRRLKIAGSEIVSPNYLKKANTGNKPVGTLVTVDFNSLIYQNEQQNTINKIEEEKQEEKEEEKKEEKEKENEELQKNKQKTNKKHKKKIQTPKKMFRSRSFENKINIFKNFKNGSANKNKKNKSGKEKKTMPRSFSSSDIKSCKLSKKKFQRPWEIKISPFLFIELMAEEKLELFSFISKRIWDIPKIDLLINNIFNIFAYKKMIIQILKYHLTKQIEQTHSSKNLFRNNTISTKLLGEFGRFYGLKYFIQILKPAILDLIGDYTNMEIDPVLLENKNQLEDLNFNQRKLLVKSKELIDRIFQSYEKCPEEIKEICWFIRKQTKQKFPQMELKSVGAYYFLRLLCPILTFPDLYGVVDYKINKEQQRSIILITKIIQVISNRTTFSTNSYMSTCNDFVTQMTAPMFIFLDKLSNQSFLSSIQQKDPSISQKDALDCSTFIMNYLPNNLPEIQSVFKNVRDNILLKQDLICKN</sequence>
<protein>
    <submittedName>
        <fullName evidence="4">Ras gtpase-activating protein</fullName>
    </submittedName>
</protein>
<feature type="compositionally biased region" description="Basic and acidic residues" evidence="2">
    <location>
        <begin position="106"/>
        <end position="128"/>
    </location>
</feature>
<dbReference type="Pfam" id="PF00616">
    <property type="entry name" value="RasGAP"/>
    <property type="match status" value="1"/>
</dbReference>
<keyword evidence="1" id="KW-0343">GTPase activation</keyword>
<keyword evidence="5" id="KW-1185">Reference proteome</keyword>
<dbReference type="InterPro" id="IPR008936">
    <property type="entry name" value="Rho_GTPase_activation_prot"/>
</dbReference>
<feature type="region of interest" description="Disordered" evidence="2">
    <location>
        <begin position="164"/>
        <end position="188"/>
    </location>
</feature>
<dbReference type="PROSITE" id="PS50018">
    <property type="entry name" value="RAS_GTPASE_ACTIV_2"/>
    <property type="match status" value="1"/>
</dbReference>
<dbReference type="EMBL" id="JAOAOG010000028">
    <property type="protein sequence ID" value="KAJ6253777.1"/>
    <property type="molecule type" value="Genomic_DNA"/>
</dbReference>
<name>A0ABQ8ZA85_9EUKA</name>